<dbReference type="SUPFAM" id="SSF54897">
    <property type="entry name" value="Protease propeptides/inhibitors"/>
    <property type="match status" value="1"/>
</dbReference>
<feature type="active site" description="Charge relay system" evidence="6">
    <location>
        <position position="137"/>
    </location>
</feature>
<evidence type="ECO:0000256" key="2">
    <source>
        <dbReference type="ARBA" id="ARBA00022670"/>
    </source>
</evidence>
<keyword evidence="4 6" id="KW-0378">Hydrolase</keyword>
<dbReference type="InterPro" id="IPR049886">
    <property type="entry name" value="CFI_box_CTERM_dom"/>
</dbReference>
<dbReference type="NCBIfam" id="NF041770">
    <property type="entry name" value="CFI_box_CTERM"/>
    <property type="match status" value="1"/>
</dbReference>
<evidence type="ECO:0000256" key="3">
    <source>
        <dbReference type="ARBA" id="ARBA00022723"/>
    </source>
</evidence>
<proteinExistence type="inferred from homology"/>
<evidence type="ECO:0000256" key="4">
    <source>
        <dbReference type="ARBA" id="ARBA00022801"/>
    </source>
</evidence>
<evidence type="ECO:0000256" key="7">
    <source>
        <dbReference type="RuleBase" id="RU003355"/>
    </source>
</evidence>
<comment type="caution">
    <text evidence="9">The sequence shown here is derived from an EMBL/GenBank/DDBJ whole genome shotgun (WGS) entry which is preliminary data.</text>
</comment>
<evidence type="ECO:0000256" key="5">
    <source>
        <dbReference type="ARBA" id="ARBA00022825"/>
    </source>
</evidence>
<dbReference type="STRING" id="1227490.C479_05618"/>
<keyword evidence="2 6" id="KW-0645">Protease</keyword>
<feature type="active site" description="Charge relay system" evidence="6">
    <location>
        <position position="324"/>
    </location>
</feature>
<feature type="domain" description="Peptidase S8/S53" evidence="8">
    <location>
        <begin position="128"/>
        <end position="357"/>
    </location>
</feature>
<dbReference type="GO" id="GO:0046872">
    <property type="term" value="F:metal ion binding"/>
    <property type="evidence" value="ECO:0007669"/>
    <property type="project" value="UniProtKB-KW"/>
</dbReference>
<dbReference type="Gene3D" id="3.40.50.200">
    <property type="entry name" value="Peptidase S8/S53 domain"/>
    <property type="match status" value="1"/>
</dbReference>
<dbReference type="PRINTS" id="PR00723">
    <property type="entry name" value="SUBTILISIN"/>
</dbReference>
<feature type="active site" description="Charge relay system" evidence="6">
    <location>
        <position position="169"/>
    </location>
</feature>
<keyword evidence="10" id="KW-1185">Reference proteome</keyword>
<keyword evidence="3" id="KW-0479">Metal-binding</keyword>
<accession>M0BMY6</accession>
<dbReference type="PATRIC" id="fig|1227490.4.peg.1133"/>
<dbReference type="GO" id="GO:0006508">
    <property type="term" value="P:proteolysis"/>
    <property type="evidence" value="ECO:0007669"/>
    <property type="project" value="UniProtKB-KW"/>
</dbReference>
<dbReference type="Gene3D" id="3.30.70.80">
    <property type="entry name" value="Peptidase S8 propeptide/proteinase inhibitor I9"/>
    <property type="match status" value="1"/>
</dbReference>
<dbReference type="InterPro" id="IPR015500">
    <property type="entry name" value="Peptidase_S8_subtilisin-rel"/>
</dbReference>
<dbReference type="EMBL" id="AOIQ01000009">
    <property type="protein sequence ID" value="ELZ12261.1"/>
    <property type="molecule type" value="Genomic_DNA"/>
</dbReference>
<protein>
    <submittedName>
        <fullName evidence="9">Subtilisin-like protease C</fullName>
    </submittedName>
</protein>
<dbReference type="GO" id="GO:0004252">
    <property type="term" value="F:serine-type endopeptidase activity"/>
    <property type="evidence" value="ECO:0007669"/>
    <property type="project" value="UniProtKB-UniRule"/>
</dbReference>
<dbReference type="PANTHER" id="PTHR43806:SF11">
    <property type="entry name" value="CEREVISIN-RELATED"/>
    <property type="match status" value="1"/>
</dbReference>
<dbReference type="InterPro" id="IPR037045">
    <property type="entry name" value="S8pro/Inhibitor_I9_sf"/>
</dbReference>
<name>M0BMY6_9EURY</name>
<evidence type="ECO:0000313" key="9">
    <source>
        <dbReference type="EMBL" id="ELZ12261.1"/>
    </source>
</evidence>
<evidence type="ECO:0000256" key="6">
    <source>
        <dbReference type="PROSITE-ProRule" id="PRU01240"/>
    </source>
</evidence>
<dbReference type="PROSITE" id="PS00136">
    <property type="entry name" value="SUBTILASE_ASP"/>
    <property type="match status" value="1"/>
</dbReference>
<dbReference type="CDD" id="cd07477">
    <property type="entry name" value="Peptidases_S8_Subtilisin_subset"/>
    <property type="match status" value="1"/>
</dbReference>
<dbReference type="InterPro" id="IPR000209">
    <property type="entry name" value="Peptidase_S8/S53_dom"/>
</dbReference>
<dbReference type="PROSITE" id="PS51318">
    <property type="entry name" value="TAT"/>
    <property type="match status" value="1"/>
</dbReference>
<dbReference type="InterPro" id="IPR050131">
    <property type="entry name" value="Peptidase_S8_subtilisin-like"/>
</dbReference>
<organism evidence="9 10">
    <name type="scientific">Halovivax asiaticus JCM 14624</name>
    <dbReference type="NCBI Taxonomy" id="1227490"/>
    <lineage>
        <taxon>Archaea</taxon>
        <taxon>Methanobacteriati</taxon>
        <taxon>Methanobacteriota</taxon>
        <taxon>Stenosarchaea group</taxon>
        <taxon>Halobacteria</taxon>
        <taxon>Halobacteriales</taxon>
        <taxon>Natrialbaceae</taxon>
        <taxon>Halovivax</taxon>
    </lineage>
</organism>
<dbReference type="AlphaFoldDB" id="M0BMY6"/>
<comment type="similarity">
    <text evidence="1 6 7">Belongs to the peptidase S8 family.</text>
</comment>
<sequence length="518" mass="52770">MRREQLMPSESPTRRTVLRTAAAGAAATGFAGTALAEPTGRTLVGLQPGSDASVATTQAESVHRELDFGDIGRVVAGTFSDNAISALQNNPNVRYVEKEGRMHALAQDVPYGIDIVEADVAHDNGETGAGADIAIVDTGIDQDHPDLQANLGNGADFTGTGSWDDDNGHGTHCAGIANADDNTEGVVGVSTEATLHGVKVLGSGGGGNFSDIAAGVEWVANQGYDVASLSLGGSTGSSALQDACQYATNNGVLVVAAAGNDGECSNCVSYPAAYDTVMAVSATDENDEIASFSSTGPEIDIAAPGAGVYSTYNNGGYTSLDGTSMACPHVAGAAGQLMANGHSNADARQQLQNTADDICRCPEDMGAGRLNVAAALGLQSPSNCNGTVNCQNDGGGGGGCFITTATAGEGPTLDSLRRFRDESMAATPVGRGMVGLYYRISPPIADTLERHPESLTTRATRKIVDVCASLSDRQDETDSAVESASLGVSLTALYMVGITVGAGGHLGIRTRELLDRTA</sequence>
<dbReference type="InterPro" id="IPR023827">
    <property type="entry name" value="Peptidase_S8_Asp-AS"/>
</dbReference>
<dbReference type="InterPro" id="IPR006311">
    <property type="entry name" value="TAT_signal"/>
</dbReference>
<dbReference type="Pfam" id="PF00082">
    <property type="entry name" value="Peptidase_S8"/>
    <property type="match status" value="1"/>
</dbReference>
<reference evidence="9 10" key="1">
    <citation type="journal article" date="2014" name="PLoS Genet.">
        <title>Phylogenetically driven sequencing of extremely halophilic archaea reveals strategies for static and dynamic osmo-response.</title>
        <authorList>
            <person name="Becker E.A."/>
            <person name="Seitzer P.M."/>
            <person name="Tritt A."/>
            <person name="Larsen D."/>
            <person name="Krusor M."/>
            <person name="Yao A.I."/>
            <person name="Wu D."/>
            <person name="Madern D."/>
            <person name="Eisen J.A."/>
            <person name="Darling A.E."/>
            <person name="Facciotti M.T."/>
        </authorList>
    </citation>
    <scope>NUCLEOTIDE SEQUENCE [LARGE SCALE GENOMIC DNA]</scope>
    <source>
        <strain evidence="9 10">JCM 14624</strain>
    </source>
</reference>
<dbReference type="InterPro" id="IPR034202">
    <property type="entry name" value="Subtilisin_Carlsberg-like"/>
</dbReference>
<dbReference type="PROSITE" id="PS00138">
    <property type="entry name" value="SUBTILASE_SER"/>
    <property type="match status" value="1"/>
</dbReference>
<dbReference type="Proteomes" id="UP000011560">
    <property type="component" value="Unassembled WGS sequence"/>
</dbReference>
<keyword evidence="5 6" id="KW-0720">Serine protease</keyword>
<dbReference type="InterPro" id="IPR023828">
    <property type="entry name" value="Peptidase_S8_Ser-AS"/>
</dbReference>
<evidence type="ECO:0000259" key="8">
    <source>
        <dbReference type="Pfam" id="PF00082"/>
    </source>
</evidence>
<dbReference type="InterPro" id="IPR036852">
    <property type="entry name" value="Peptidase_S8/S53_dom_sf"/>
</dbReference>
<evidence type="ECO:0000256" key="1">
    <source>
        <dbReference type="ARBA" id="ARBA00011073"/>
    </source>
</evidence>
<dbReference type="SUPFAM" id="SSF52743">
    <property type="entry name" value="Subtilisin-like"/>
    <property type="match status" value="1"/>
</dbReference>
<dbReference type="PANTHER" id="PTHR43806">
    <property type="entry name" value="PEPTIDASE S8"/>
    <property type="match status" value="1"/>
</dbReference>
<evidence type="ECO:0000313" key="10">
    <source>
        <dbReference type="Proteomes" id="UP000011560"/>
    </source>
</evidence>
<dbReference type="PROSITE" id="PS51892">
    <property type="entry name" value="SUBTILASE"/>
    <property type="match status" value="1"/>
</dbReference>
<gene>
    <name evidence="9" type="ORF">C479_05618</name>
</gene>